<organism evidence="1">
    <name type="scientific">marine sediment metagenome</name>
    <dbReference type="NCBI Taxonomy" id="412755"/>
    <lineage>
        <taxon>unclassified sequences</taxon>
        <taxon>metagenomes</taxon>
        <taxon>ecological metagenomes</taxon>
    </lineage>
</organism>
<sequence>MGVKLVSACLIGVNCRYDGKSKLDRKCLKLFKKRELMPVCPEQLGGLSIPREPAEIKKSGKVLTKNGKDVTKNFNKGAKEVLKITKNLKIREAILKSKSPSCGLGLVYDGSFSGKLIKGNGITTTLLRKNKIKVITEKEL</sequence>
<gene>
    <name evidence="1" type="ORF">LCGC14_0161210</name>
</gene>
<comment type="caution">
    <text evidence="1">The sequence shown here is derived from an EMBL/GenBank/DDBJ whole genome shotgun (WGS) entry which is preliminary data.</text>
</comment>
<dbReference type="EMBL" id="LAZR01000060">
    <property type="protein sequence ID" value="KKN97156.1"/>
    <property type="molecule type" value="Genomic_DNA"/>
</dbReference>
<dbReference type="InterPro" id="IPR007553">
    <property type="entry name" value="2-thiour_desulf"/>
</dbReference>
<reference evidence="1" key="1">
    <citation type="journal article" date="2015" name="Nature">
        <title>Complex archaea that bridge the gap between prokaryotes and eukaryotes.</title>
        <authorList>
            <person name="Spang A."/>
            <person name="Saw J.H."/>
            <person name="Jorgensen S.L."/>
            <person name="Zaremba-Niedzwiedzka K."/>
            <person name="Martijn J."/>
            <person name="Lind A.E."/>
            <person name="van Eijk R."/>
            <person name="Schleper C."/>
            <person name="Guy L."/>
            <person name="Ettema T.J."/>
        </authorList>
    </citation>
    <scope>NUCLEOTIDE SEQUENCE</scope>
</reference>
<accession>A0A0F9XDN4</accession>
<dbReference type="Pfam" id="PF04463">
    <property type="entry name" value="2-thiour_desulf"/>
    <property type="match status" value="1"/>
</dbReference>
<dbReference type="AlphaFoldDB" id="A0A0F9XDN4"/>
<proteinExistence type="predicted"/>
<protein>
    <submittedName>
        <fullName evidence="1">Uncharacterized protein</fullName>
    </submittedName>
</protein>
<dbReference type="PANTHER" id="PTHR30087:SF1">
    <property type="entry name" value="HYPOTHETICAL CYTOSOLIC PROTEIN"/>
    <property type="match status" value="1"/>
</dbReference>
<evidence type="ECO:0000313" key="1">
    <source>
        <dbReference type="EMBL" id="KKN97156.1"/>
    </source>
</evidence>
<name>A0A0F9XDN4_9ZZZZ</name>
<dbReference type="PANTHER" id="PTHR30087">
    <property type="entry name" value="INNER MEMBRANE PROTEIN"/>
    <property type="match status" value="1"/>
</dbReference>